<keyword evidence="3" id="KW-1185">Reference proteome</keyword>
<evidence type="ECO:0000313" key="2">
    <source>
        <dbReference type="EMBL" id="EGG15407.1"/>
    </source>
</evidence>
<evidence type="ECO:0000313" key="3">
    <source>
        <dbReference type="Proteomes" id="UP000007797"/>
    </source>
</evidence>
<evidence type="ECO:0000256" key="1">
    <source>
        <dbReference type="SAM" id="MobiDB-lite"/>
    </source>
</evidence>
<organism evidence="2 3">
    <name type="scientific">Cavenderia fasciculata</name>
    <name type="common">Slime mold</name>
    <name type="synonym">Dictyostelium fasciculatum</name>
    <dbReference type="NCBI Taxonomy" id="261658"/>
    <lineage>
        <taxon>Eukaryota</taxon>
        <taxon>Amoebozoa</taxon>
        <taxon>Evosea</taxon>
        <taxon>Eumycetozoa</taxon>
        <taxon>Dictyostelia</taxon>
        <taxon>Acytosteliales</taxon>
        <taxon>Cavenderiaceae</taxon>
        <taxon>Cavenderia</taxon>
    </lineage>
</organism>
<protein>
    <submittedName>
        <fullName evidence="2">Uncharacterized protein</fullName>
    </submittedName>
</protein>
<dbReference type="Proteomes" id="UP000007797">
    <property type="component" value="Unassembled WGS sequence"/>
</dbReference>
<reference evidence="3" key="1">
    <citation type="journal article" date="2011" name="Genome Res.">
        <title>Phylogeny-wide analysis of social amoeba genomes highlights ancient origins for complex intercellular communication.</title>
        <authorList>
            <person name="Heidel A.J."/>
            <person name="Lawal H.M."/>
            <person name="Felder M."/>
            <person name="Schilde C."/>
            <person name="Helps N.R."/>
            <person name="Tunggal B."/>
            <person name="Rivero F."/>
            <person name="John U."/>
            <person name="Schleicher M."/>
            <person name="Eichinger L."/>
            <person name="Platzer M."/>
            <person name="Noegel A.A."/>
            <person name="Schaap P."/>
            <person name="Gloeckner G."/>
        </authorList>
    </citation>
    <scope>NUCLEOTIDE SEQUENCE [LARGE SCALE GENOMIC DNA]</scope>
    <source>
        <strain evidence="3">SH3</strain>
    </source>
</reference>
<feature type="region of interest" description="Disordered" evidence="1">
    <location>
        <begin position="1"/>
        <end position="36"/>
    </location>
</feature>
<name>F4Q9N8_CACFS</name>
<sequence length="106" mass="11759">MATKVEDNPFEKGPLPYPTGGGSDFYRSSRGGGPTGLGPKSFYRLWKNMGYKALTVNEFNTSKFSGNIHNPRKGFTFSYFAIGVTFANSMVMRDDYGVNSRPINIK</sequence>
<gene>
    <name evidence="2" type="ORF">DFA_10242</name>
</gene>
<dbReference type="KEGG" id="dfa:DFA_10242"/>
<dbReference type="GeneID" id="14867445"/>
<feature type="compositionally biased region" description="Basic and acidic residues" evidence="1">
    <location>
        <begin position="1"/>
        <end position="10"/>
    </location>
</feature>
<dbReference type="RefSeq" id="XP_004354149.1">
    <property type="nucleotide sequence ID" value="XM_004354097.1"/>
</dbReference>
<proteinExistence type="predicted"/>
<dbReference type="EMBL" id="GL883026">
    <property type="protein sequence ID" value="EGG15407.1"/>
    <property type="molecule type" value="Genomic_DNA"/>
</dbReference>
<accession>F4Q9N8</accession>
<dbReference type="AlphaFoldDB" id="F4Q9N8"/>